<feature type="transmembrane region" description="Helical" evidence="1">
    <location>
        <begin position="6"/>
        <end position="25"/>
    </location>
</feature>
<evidence type="ECO:0000313" key="2">
    <source>
        <dbReference type="EMBL" id="SJZ94836.1"/>
    </source>
</evidence>
<dbReference type="Proteomes" id="UP000190637">
    <property type="component" value="Unassembled WGS sequence"/>
</dbReference>
<reference evidence="2 3" key="1">
    <citation type="submission" date="2017-02" db="EMBL/GenBank/DDBJ databases">
        <authorList>
            <person name="Peterson S.W."/>
        </authorList>
    </citation>
    <scope>NUCLEOTIDE SEQUENCE [LARGE SCALE GENOMIC DNA]</scope>
    <source>
        <strain evidence="2 3">DSM 45154</strain>
    </source>
</reference>
<organism evidence="2 3">
    <name type="scientific">Marinactinospora thermotolerans DSM 45154</name>
    <dbReference type="NCBI Taxonomy" id="1122192"/>
    <lineage>
        <taxon>Bacteria</taxon>
        <taxon>Bacillati</taxon>
        <taxon>Actinomycetota</taxon>
        <taxon>Actinomycetes</taxon>
        <taxon>Streptosporangiales</taxon>
        <taxon>Nocardiopsidaceae</taxon>
        <taxon>Marinactinospora</taxon>
    </lineage>
</organism>
<keyword evidence="1" id="KW-1133">Transmembrane helix</keyword>
<gene>
    <name evidence="2" type="ORF">SAMN02745673_01992</name>
</gene>
<accession>A0A1T4PU42</accession>
<proteinExistence type="predicted"/>
<keyword evidence="1" id="KW-0812">Transmembrane</keyword>
<keyword evidence="1" id="KW-0472">Membrane</keyword>
<dbReference type="EMBL" id="FUWS01000004">
    <property type="protein sequence ID" value="SJZ94836.1"/>
    <property type="molecule type" value="Genomic_DNA"/>
</dbReference>
<keyword evidence="3" id="KW-1185">Reference proteome</keyword>
<sequence length="55" mass="5327">MFDIAVTAVIVVLLVGFLVVLIGGLRGRSRNAGDGVPVFGADHGGSDGSGGGDAS</sequence>
<evidence type="ECO:0000313" key="3">
    <source>
        <dbReference type="Proteomes" id="UP000190637"/>
    </source>
</evidence>
<evidence type="ECO:0000256" key="1">
    <source>
        <dbReference type="SAM" id="Phobius"/>
    </source>
</evidence>
<protein>
    <submittedName>
        <fullName evidence="2">Uncharacterized protein</fullName>
    </submittedName>
</protein>
<dbReference type="RefSeq" id="WP_159457247.1">
    <property type="nucleotide sequence ID" value="NZ_FUWS01000004.1"/>
</dbReference>
<name>A0A1T4PU42_9ACTN</name>
<dbReference type="AlphaFoldDB" id="A0A1T4PU42"/>